<dbReference type="Pfam" id="PF10326">
    <property type="entry name" value="7TM_GPCR_Str"/>
    <property type="match status" value="2"/>
</dbReference>
<keyword evidence="1" id="KW-0812">Transmembrane</keyword>
<feature type="non-terminal residue" evidence="2">
    <location>
        <position position="232"/>
    </location>
</feature>
<feature type="transmembrane region" description="Helical" evidence="1">
    <location>
        <begin position="67"/>
        <end position="88"/>
    </location>
</feature>
<dbReference type="AlphaFoldDB" id="A0AAN5BZ55"/>
<evidence type="ECO:0000313" key="3">
    <source>
        <dbReference type="Proteomes" id="UP001328107"/>
    </source>
</evidence>
<feature type="non-terminal residue" evidence="2">
    <location>
        <position position="1"/>
    </location>
</feature>
<keyword evidence="3" id="KW-1185">Reference proteome</keyword>
<organism evidence="2 3">
    <name type="scientific">Pristionchus mayeri</name>
    <dbReference type="NCBI Taxonomy" id="1317129"/>
    <lineage>
        <taxon>Eukaryota</taxon>
        <taxon>Metazoa</taxon>
        <taxon>Ecdysozoa</taxon>
        <taxon>Nematoda</taxon>
        <taxon>Chromadorea</taxon>
        <taxon>Rhabditida</taxon>
        <taxon>Rhabditina</taxon>
        <taxon>Diplogasteromorpha</taxon>
        <taxon>Diplogasteroidea</taxon>
        <taxon>Neodiplogasteridae</taxon>
        <taxon>Pristionchus</taxon>
    </lineage>
</organism>
<protein>
    <recommendedName>
        <fullName evidence="4">G protein-coupled receptor</fullName>
    </recommendedName>
</protein>
<accession>A0AAN5BZ55</accession>
<dbReference type="SUPFAM" id="SSF81321">
    <property type="entry name" value="Family A G protein-coupled receptor-like"/>
    <property type="match status" value="1"/>
</dbReference>
<dbReference type="PANTHER" id="PTHR22943">
    <property type="entry name" value="7-TRANSMEMBRANE DOMAIN RECEPTOR C.ELEGANS"/>
    <property type="match status" value="1"/>
</dbReference>
<feature type="transmembrane region" description="Helical" evidence="1">
    <location>
        <begin position="137"/>
        <end position="158"/>
    </location>
</feature>
<comment type="caution">
    <text evidence="2">The sequence shown here is derived from an EMBL/GenBank/DDBJ whole genome shotgun (WGS) entry which is preliminary data.</text>
</comment>
<dbReference type="Proteomes" id="UP001328107">
    <property type="component" value="Unassembled WGS sequence"/>
</dbReference>
<sequence>GIFSNSLLIYLSLRFSKKSLGTYKYLLVIFSSYDLILTVIHAVVKPRVYDFGTVYSLYSDRFHDNTWLTPIYVSCFTVPFALTNINFLHRYLTVKRCGMAFHIDLDEDHYVQEYFHAKFNKSITGFRKYNRLNVKQFFNALGASVVMLINFSISAYLATRTIAEIRKAKTFSSNFRMLQIKILQALFAQSAVPVFFVYIPYSCAILFPLLAIDDPYELANMCMTFTSFFPVI</sequence>
<proteinExistence type="predicted"/>
<reference evidence="3" key="1">
    <citation type="submission" date="2022-10" db="EMBL/GenBank/DDBJ databases">
        <title>Genome assembly of Pristionchus species.</title>
        <authorList>
            <person name="Yoshida K."/>
            <person name="Sommer R.J."/>
        </authorList>
    </citation>
    <scope>NUCLEOTIDE SEQUENCE [LARGE SCALE GENOMIC DNA]</scope>
    <source>
        <strain evidence="3">RS5460</strain>
    </source>
</reference>
<evidence type="ECO:0000313" key="2">
    <source>
        <dbReference type="EMBL" id="GMR30678.1"/>
    </source>
</evidence>
<keyword evidence="1" id="KW-1133">Transmembrane helix</keyword>
<gene>
    <name evidence="2" type="ORF">PMAYCL1PPCAC_00873</name>
</gene>
<keyword evidence="1" id="KW-0472">Membrane</keyword>
<feature type="transmembrane region" description="Helical" evidence="1">
    <location>
        <begin position="23"/>
        <end position="44"/>
    </location>
</feature>
<name>A0AAN5BZ55_9BILA</name>
<dbReference type="PANTHER" id="PTHR22943:SF248">
    <property type="entry name" value="SEVEN TM RECEPTOR"/>
    <property type="match status" value="1"/>
</dbReference>
<dbReference type="EMBL" id="BTRK01000001">
    <property type="protein sequence ID" value="GMR30678.1"/>
    <property type="molecule type" value="Genomic_DNA"/>
</dbReference>
<evidence type="ECO:0008006" key="4">
    <source>
        <dbReference type="Google" id="ProtNLM"/>
    </source>
</evidence>
<dbReference type="InterPro" id="IPR019428">
    <property type="entry name" value="7TM_GPCR_serpentine_rcpt_Str"/>
</dbReference>
<evidence type="ECO:0000256" key="1">
    <source>
        <dbReference type="SAM" id="Phobius"/>
    </source>
</evidence>